<protein>
    <submittedName>
        <fullName evidence="3">Tape measure protein</fullName>
    </submittedName>
</protein>
<evidence type="ECO:0000313" key="3">
    <source>
        <dbReference type="EMBL" id="QWT29806.1"/>
    </source>
</evidence>
<organism evidence="3 4">
    <name type="scientific">Streptomyces phage KimJongPhill</name>
    <dbReference type="NCBI Taxonomy" id="2848886"/>
    <lineage>
        <taxon>Viruses</taxon>
        <taxon>Duplodnaviria</taxon>
        <taxon>Heunggongvirae</taxon>
        <taxon>Uroviricota</taxon>
        <taxon>Caudoviricetes</taxon>
        <taxon>Zukovirus</taxon>
        <taxon>Zukovirus phill</taxon>
    </lineage>
</organism>
<accession>A0A8F2E6R0</accession>
<name>A0A8F2E6R0_9CAUD</name>
<dbReference type="GeneID" id="77931496"/>
<keyword evidence="2" id="KW-0812">Transmembrane</keyword>
<keyword evidence="2" id="KW-0472">Membrane</keyword>
<dbReference type="GO" id="GO:0001897">
    <property type="term" value="P:symbiont-mediated cytolysis of host cell"/>
    <property type="evidence" value="ECO:0007669"/>
    <property type="project" value="UniProtKB-ARBA"/>
</dbReference>
<keyword evidence="4" id="KW-1185">Reference proteome</keyword>
<dbReference type="Proteomes" id="UP000683386">
    <property type="component" value="Segment"/>
</dbReference>
<gene>
    <name evidence="3" type="primary">25</name>
    <name evidence="3" type="ORF">SEA_KIMJONGPHILL_25</name>
</gene>
<evidence type="ECO:0000313" key="4">
    <source>
        <dbReference type="Proteomes" id="UP000683386"/>
    </source>
</evidence>
<dbReference type="Gene3D" id="3.90.1720.10">
    <property type="entry name" value="endopeptidase domain like (from Nostoc punctiforme)"/>
    <property type="match status" value="1"/>
</dbReference>
<feature type="coiled-coil region" evidence="1">
    <location>
        <begin position="185"/>
        <end position="350"/>
    </location>
</feature>
<dbReference type="InterPro" id="IPR016024">
    <property type="entry name" value="ARM-type_fold"/>
</dbReference>
<dbReference type="RefSeq" id="YP_010655631.1">
    <property type="nucleotide sequence ID" value="NC_070830.1"/>
</dbReference>
<dbReference type="KEGG" id="vg:77931496"/>
<dbReference type="SUPFAM" id="SSF48371">
    <property type="entry name" value="ARM repeat"/>
    <property type="match status" value="1"/>
</dbReference>
<proteinExistence type="predicted"/>
<keyword evidence="2" id="KW-1133">Transmembrane helix</keyword>
<dbReference type="EMBL" id="MW822144">
    <property type="protein sequence ID" value="QWT29806.1"/>
    <property type="molecule type" value="Genomic_DNA"/>
</dbReference>
<reference evidence="3" key="1">
    <citation type="submission" date="2021-03" db="EMBL/GenBank/DDBJ databases">
        <authorList>
            <person name="Alqahtani R."/>
            <person name="Behailu E."/>
            <person name="Cappabianca D.W."/>
            <person name="Csanadi-Schwartz K.M."/>
            <person name="Dalal A.S."/>
            <person name="Fahim M.S."/>
            <person name="Franklin J.M."/>
            <person name="Gluckman M.H."/>
            <person name="Levine C.J."/>
            <person name="Martin N."/>
            <person name="Milza N."/>
            <person name="Najmabadi R."/>
            <person name="Newman A.M."/>
            <person name="Pajunar M."/>
            <person name="Qalawee I."/>
            <person name="Rizvi A."/>
            <person name="Samuel A."/>
            <person name="Smith A."/>
            <person name="Swann F.E."/>
            <person name="Sweeney P."/>
            <person name="Torres N.R."/>
            <person name="Ventrone L."/>
            <person name="Ventura L."/>
            <person name="Wroe M."/>
            <person name="Acquaye N.A."/>
            <person name="Agnes T.J."/>
            <person name="Ahmed A."/>
            <person name="Ahmed S."/>
            <person name="Amodu B.A."/>
            <person name="Arefeayne N.F."/>
            <person name="Asamoah-Frimpong E.A."/>
            <person name="Attaran A."/>
            <person name="Barragan J.M."/>
            <person name="Baumgarten L.N."/>
            <person name="Berhane B."/>
            <person name="Beyene A."/>
            <person name="Bhattarai B."/>
            <person name="Biondokin D.V."/>
            <person name="Boone B.K."/>
            <person name="Burney S.Z."/>
            <person name="Cayanan J.-R.T."/>
            <person name="Cesta G."/>
            <person name="Chang J."/>
            <person name="Chavez J."/>
            <person name="Chorbajian C."/>
            <person name="Christian S."/>
            <person name="Corns J.R."/>
            <person name="Corns N.R."/>
            <person name="Cowan J.T."/>
            <person name="Coyne C."/>
            <person name="Dadzie B."/>
            <person name="Datu D.-L.V."/>
            <person name="Deng B.C."/>
            <person name="Der L."/>
            <person name="Dickerson K."/>
            <person name="Dozier E."/>
            <person name="Egbunine A.O."/>
            <person name="Farooq M."/>
            <person name="Fonge A.E."/>
            <person name="Ghomsi-Nono M.P."/>
            <person name="Giampietro H."/>
            <person name="Gunnison R.P."/>
            <person name="Han S.H."/>
            <person name="Hennigan A.J."/>
            <person name="Hong A.N."/>
            <person name="Ijomor E.C."/>
            <person name="Jalali A."/>
            <person name="Jamil T.Z."/>
            <person name="Jenkins C.R."/>
            <person name="Joseph M.A."/>
            <person name="Jowanowitch O.J."/>
            <person name="Kang D."/>
            <person name="Khan A."/>
            <person name="Khan Z.K."/>
            <person name="Kiewe T."/>
            <person name="Kjerulf A.B."/>
            <person name="Kolosey V."/>
            <person name="Kurup M."/>
            <person name="Lee V.H."/>
            <person name="Llontop-Maldonado V."/>
            <person name="Long P."/>
            <person name="Lu N."/>
            <person name="Majekodunmi A."/>
            <person name="Malik H.W."/>
            <person name="Marcellino S.C."/>
            <person name="Martinez L.A."/>
            <person name="Meher F.N."/>
            <person name="Michelin M.A."/>
            <person name="Mitchell K.G."/>
            <person name="Mullens W.J."/>
            <person name="Nwakama C."/>
            <person name="Nwosu F.T."/>
            <person name="Oboh E.C."/>
            <person name="Odujinrin O."/>
            <person name="Ogunsan O."/>
            <person name="O'Neill K."/>
            <person name="Oxlaj J.A."/>
            <person name="Patel A.K."/>
            <person name="Patel B.R."/>
            <person name="Pham Q."/>
            <person name="Porter J."/>
            <person name="Portes J."/>
            <person name="Prokopenko A."/>
            <person name="Quraishi M."/>
            <person name="Qureshi M.-A."/>
            <person name="Rivera A."/>
            <person name="Rubalsky V."/>
            <person name="Saikali Y."/>
            <person name="Saqaf K."/>
            <person name="Saroya S.R."/>
            <person name="Seas A."/>
            <person name="Shadrick R.E."/>
            <person name="Sharda N."/>
            <person name="Sigindere M.T."/>
            <person name="Simbi V.G."/>
            <person name="Thuzar C."/>
            <person name="Tran K."/>
            <person name="Tran V.D."/>
            <person name="Trang W."/>
            <person name="Vaishnav N."/>
            <person name="Vuong K."/>
            <person name="Walker C."/>
            <person name="Wallace S.A."/>
            <person name="Warfield J.C."/>
            <person name="Wikina T."/>
            <person name="Wobbeking F.T."/>
            <person name="Worrent L.D."/>
            <person name="Yan T."/>
            <person name="Zehra A."/>
            <person name="Avazpour P."/>
            <person name="Kim F.M."/>
            <person name="Mason K."/>
            <person name="Nguyen D.A."/>
            <person name="Pettit S.M."/>
            <person name="Zhou O.J."/>
            <person name="Brissett D.L."/>
            <person name="Gualtieri C."/>
            <person name="Hufford T.M."/>
            <person name="Ko J.M."/>
            <person name="Novak J.K."/>
            <person name="Smith Z.M."/>
            <person name="Mayer-Bacon C."/>
            <person name="Erill I."/>
            <person name="Caruso S.M."/>
            <person name="Garlena R.A."/>
            <person name="Russell D.A."/>
            <person name="Pope W.H."/>
            <person name="Jacobs-Sera D."/>
            <person name="Hatfull G.F."/>
        </authorList>
    </citation>
    <scope>NUCLEOTIDE SEQUENCE</scope>
</reference>
<evidence type="ECO:0000256" key="1">
    <source>
        <dbReference type="SAM" id="Coils"/>
    </source>
</evidence>
<feature type="transmembrane region" description="Helical" evidence="2">
    <location>
        <begin position="757"/>
        <end position="784"/>
    </location>
</feature>
<dbReference type="InterPro" id="IPR038765">
    <property type="entry name" value="Papain-like_cys_pep_sf"/>
</dbReference>
<evidence type="ECO:0000256" key="2">
    <source>
        <dbReference type="SAM" id="Phobius"/>
    </source>
</evidence>
<keyword evidence="1" id="KW-0175">Coiled coil</keyword>
<dbReference type="Gene3D" id="1.20.120.20">
    <property type="entry name" value="Apolipoprotein"/>
    <property type="match status" value="1"/>
</dbReference>
<sequence>MAVTIATGVVTVQPDIDESGVVRAANQVGQRTGDAFVRGMDGRLRDVRGRFVSQSRALGGAMNDAGNRTNSFSRNVRGLTGVFATVGRAIGTAAMQFGKFGLMAGGAIPAIAGIITALQNIAPAAAGAVTAVFAFAQGMAAIKIGTSGIGDAVKAAFAPTASAASSATSAANNHAKAMQGVQDATESAARANADAAKRVKEAEQNLVDAQKEAIAVQKELSQAREDAKRELEDLNSALAHGELDLKQAQQDLADAEQDYRDKTAINSTATKKEQEEALLRLQEAQLALKDQQTETKRLREDTAKANKEGIDGTQAMTQWKDKNAQANKNVADQEKALAEARQQQAQTAADGQKQVAAAMESLNTATEKAAAGSNALGNAMAKLSPNARAFVNEIIRLKPAWDNLKLDVQDALFAGLADRLRTMAASVLPVLRTNLTNTAGILNQMAKGAMDAATQVGADGTLGKAMAGANAGMANLIPLPGKILTAITQLGAAGSPVFESLTAGIADKVTAITDKLGTAFKSGALTDSITMAMGLIKDLGAVFMNVFEIIGNIFGQFQEEGGGMINVLKTITDALVGFTATKGFQDAMSSLASVFNTFATTAAPLLGTVLEAIEPIITALAPPLNILIKALGDALTPIIKALGPVLAVAAQAIGNLVVAFAPILPVLGDLIASLLPPLMPLFQALADAFVQFGPLVQQVGKMLQSLLVPILDQLGPILQPLIEHFTTMTEILFPILSQLLLALAPSIASLGQTFGQLLVALSPLITVLAQLLGGVLTAMAPLLIPIIELVGKLATILADQLANVITNVIIPVIQTLAAVFSGDFAGAWEGLKSVFVGVWDYLTGTFSAIGDVIGAIIDTIVDIFKYLYDVLIGHSIIPDLVNGIIGWFTGMGKTAAKLFQNMWDWVVGKVTGMKNDVVDKVTSMKNSVVNVVTSIRDRINGIMGTARDWVVGKARDLRDKVVGAFNTFRDKSVAAFNAAKDGIKTAWDKIKGIAKAPVQFVIDTVYNNGIRKVWNAVVGAFGGKKLGEVKGFAGGGILPGHSTYRQGDDQLVPMRKGEGVYVSEAMKDPYERARLYAVNKAAMSGQPLDKFQGSGSTRGPAGFALGGIFDGIGDVASGAWDKVKSGYSWLKDTFGGAIRAGVKTVVNPLINKIPGKSGFSGMLKDTAHSLVDRLIGAGDKGNKEGGFAPSKGVAGALKWAKSQAGKPYQWGGAFNPSFDCSGFMSSISKVIEGLNPKGRLWSTHSFSGSTAPKGWGYHLNSPFKIGITNAGVGHTAGTLAGTNVESRGGDGVVVGSRARGYNNSMFGSWYGFKPARAGAATGGIIDAPWVSRDMGGILPDGVGALNTSGTAEVVSTLDQLKALVAAGKGQTYIFNEGSIVLDASKIKSIQDVVDMIDALKVTSRQHGARV</sequence>
<dbReference type="SUPFAM" id="SSF54001">
    <property type="entry name" value="Cysteine proteinases"/>
    <property type="match status" value="1"/>
</dbReference>